<dbReference type="SUPFAM" id="SSF144232">
    <property type="entry name" value="HIT/MYND zinc finger-like"/>
    <property type="match status" value="1"/>
</dbReference>
<dbReference type="OrthoDB" id="272357at2759"/>
<keyword evidence="5 13" id="KW-0863">Zinc-finger</keyword>
<evidence type="ECO:0000256" key="3">
    <source>
        <dbReference type="ARBA" id="ARBA00022553"/>
    </source>
</evidence>
<accession>D6X4S3</accession>
<dbReference type="InterPro" id="IPR007529">
    <property type="entry name" value="Znf_HIT"/>
</dbReference>
<evidence type="ECO:0000256" key="6">
    <source>
        <dbReference type="ARBA" id="ARBA00022833"/>
    </source>
</evidence>
<dbReference type="KEGG" id="tca:657521"/>
<dbReference type="eggNOG" id="KOG2858">
    <property type="taxonomic scope" value="Eukaryota"/>
</dbReference>
<protein>
    <recommendedName>
        <fullName evidence="11">Box C/D snoRNA protein 1</fullName>
    </recommendedName>
    <alternativeName>
        <fullName evidence="12">Zinc finger HIT domain-containing protein 6</fullName>
    </alternativeName>
</protein>
<evidence type="ECO:0000313" key="15">
    <source>
        <dbReference type="EMBL" id="EEZ97683.1"/>
    </source>
</evidence>
<dbReference type="AlphaFoldDB" id="D6X4S3"/>
<comment type="similarity">
    <text evidence="9">Belongs to the BCD1 family.</text>
</comment>
<dbReference type="GO" id="GO:0000492">
    <property type="term" value="P:box C/D snoRNP assembly"/>
    <property type="evidence" value="ECO:0000318"/>
    <property type="project" value="GO_Central"/>
</dbReference>
<evidence type="ECO:0000313" key="16">
    <source>
        <dbReference type="Proteomes" id="UP000007266"/>
    </source>
</evidence>
<dbReference type="Proteomes" id="UP000007266">
    <property type="component" value="Linkage group 10"/>
</dbReference>
<dbReference type="PROSITE" id="PS51083">
    <property type="entry name" value="ZF_HIT"/>
    <property type="match status" value="1"/>
</dbReference>
<dbReference type="OMA" id="YWRVEWL"/>
<evidence type="ECO:0000256" key="8">
    <source>
        <dbReference type="ARBA" id="ARBA00049598"/>
    </source>
</evidence>
<evidence type="ECO:0000256" key="2">
    <source>
        <dbReference type="ARBA" id="ARBA00022517"/>
    </source>
</evidence>
<dbReference type="GO" id="GO:0005634">
    <property type="term" value="C:nucleus"/>
    <property type="evidence" value="ECO:0000318"/>
    <property type="project" value="GO_Central"/>
</dbReference>
<keyword evidence="1" id="KW-1017">Isopeptide bond</keyword>
<evidence type="ECO:0000256" key="13">
    <source>
        <dbReference type="PROSITE-ProRule" id="PRU00453"/>
    </source>
</evidence>
<dbReference type="EMBL" id="KQ971380">
    <property type="protein sequence ID" value="EEZ97683.1"/>
    <property type="molecule type" value="Genomic_DNA"/>
</dbReference>
<dbReference type="STRING" id="7070.D6X4S3"/>
<dbReference type="GO" id="GO:0000463">
    <property type="term" value="P:maturation of LSU-rRNA from tricistronic rRNA transcript (SSU-rRNA, 5.8S rRNA, LSU-rRNA)"/>
    <property type="evidence" value="ECO:0000318"/>
    <property type="project" value="GO_Central"/>
</dbReference>
<gene>
    <name evidence="15" type="primary">AUGUSTUS-3.0.2_16231</name>
    <name evidence="15" type="ORF">TcasGA2_TC016231</name>
</gene>
<sequence length="314" mass="36244">MLPDGETPSCSETTASGTKLGTCEVCARKNAKYCCPRCEVKTCSLSCNKIHKLEVECSGVRDRAKFIPVNKFTNLDLSSDYRLLEEISRVVETSKKGRSSFGYNFTKGLLRLQQEALKRHITLKYLPRSFVRHKNNTTRFDFKSQVIEWRVDWVFVNCENLKISEDKVPENLRLSKILDKYLSKQGDEALQYYQAANLPGLRILLKAELKSGKKFYELDPSYTLRECLKNRVIIEYPTIHLVLKDQAIFYDIVDSDDEEDTKAELQKQIKSGQEVINKIIKKSESDDSLYESLRNLLFINEYSDEEQGSDEEAK</sequence>
<dbReference type="GO" id="GO:0008270">
    <property type="term" value="F:zinc ion binding"/>
    <property type="evidence" value="ECO:0007669"/>
    <property type="project" value="UniProtKB-UniRule"/>
</dbReference>
<comment type="function">
    <text evidence="8">Required for box C/D snoRNAs accumulation involved in snoRNA processing, snoRNA transport to the nucleolus and ribosome biogenesis.</text>
</comment>
<dbReference type="Gene3D" id="3.30.60.190">
    <property type="match status" value="1"/>
</dbReference>
<evidence type="ECO:0000256" key="4">
    <source>
        <dbReference type="ARBA" id="ARBA00022723"/>
    </source>
</evidence>
<dbReference type="FunFam" id="3.30.60.190:FF:000001">
    <property type="entry name" value="box C/D snoRNA protein 1"/>
    <property type="match status" value="1"/>
</dbReference>
<dbReference type="CDD" id="cd23023">
    <property type="entry name" value="zf-HIT_BCD1"/>
    <property type="match status" value="1"/>
</dbReference>
<evidence type="ECO:0000256" key="5">
    <source>
        <dbReference type="ARBA" id="ARBA00022771"/>
    </source>
</evidence>
<dbReference type="InterPro" id="IPR051639">
    <property type="entry name" value="BCD1"/>
</dbReference>
<evidence type="ECO:0000256" key="1">
    <source>
        <dbReference type="ARBA" id="ARBA00022499"/>
    </source>
</evidence>
<dbReference type="HOGENOM" id="CLU_025524_2_2_1"/>
<organism evidence="15 16">
    <name type="scientific">Tribolium castaneum</name>
    <name type="common">Red flour beetle</name>
    <dbReference type="NCBI Taxonomy" id="7070"/>
    <lineage>
        <taxon>Eukaryota</taxon>
        <taxon>Metazoa</taxon>
        <taxon>Ecdysozoa</taxon>
        <taxon>Arthropoda</taxon>
        <taxon>Hexapoda</taxon>
        <taxon>Insecta</taxon>
        <taxon>Pterygota</taxon>
        <taxon>Neoptera</taxon>
        <taxon>Endopterygota</taxon>
        <taxon>Coleoptera</taxon>
        <taxon>Polyphaga</taxon>
        <taxon>Cucujiformia</taxon>
        <taxon>Tenebrionidae</taxon>
        <taxon>Tenebrionidae incertae sedis</taxon>
        <taxon>Tribolium</taxon>
    </lineage>
</organism>
<keyword evidence="6" id="KW-0862">Zinc</keyword>
<name>D6X4S3_TRICA</name>
<dbReference type="InterPro" id="IPR057721">
    <property type="entry name" value="BCD1_alpha/beta"/>
</dbReference>
<keyword evidence="7" id="KW-0832">Ubl conjugation</keyword>
<comment type="subunit">
    <text evidence="10">Interacts with FBL, SNU13, NOP58, NUFIP1, RUVBL1, RUVBL2 and TAF9. Interacts (via HIT-type zinc finger) with the RUVBL1/RUVBL2 complex in the presence of ADP.</text>
</comment>
<evidence type="ECO:0000259" key="14">
    <source>
        <dbReference type="PROSITE" id="PS51083"/>
    </source>
</evidence>
<dbReference type="PhylomeDB" id="D6X4S3"/>
<proteinExistence type="inferred from homology"/>
<evidence type="ECO:0000256" key="11">
    <source>
        <dbReference type="ARBA" id="ARBA00068630"/>
    </source>
</evidence>
<keyword evidence="2" id="KW-0690">Ribosome biogenesis</keyword>
<dbReference type="Pfam" id="PF04438">
    <property type="entry name" value="zf-HIT"/>
    <property type="match status" value="1"/>
</dbReference>
<evidence type="ECO:0000256" key="9">
    <source>
        <dbReference type="ARBA" id="ARBA00049654"/>
    </source>
</evidence>
<dbReference type="GO" id="GO:0070761">
    <property type="term" value="C:pre-snoRNP complex"/>
    <property type="evidence" value="ECO:0000318"/>
    <property type="project" value="GO_Central"/>
</dbReference>
<evidence type="ECO:0000256" key="7">
    <source>
        <dbReference type="ARBA" id="ARBA00022843"/>
    </source>
</evidence>
<keyword evidence="4" id="KW-0479">Metal-binding</keyword>
<reference evidence="15 16" key="2">
    <citation type="journal article" date="2010" name="Nucleic Acids Res.">
        <title>BeetleBase in 2010: revisions to provide comprehensive genomic information for Tribolium castaneum.</title>
        <authorList>
            <person name="Kim H.S."/>
            <person name="Murphy T."/>
            <person name="Xia J."/>
            <person name="Caragea D."/>
            <person name="Park Y."/>
            <person name="Beeman R.W."/>
            <person name="Lorenzen M.D."/>
            <person name="Butcher S."/>
            <person name="Manak J.R."/>
            <person name="Brown S.J."/>
        </authorList>
    </citation>
    <scope>GENOME REANNOTATION</scope>
    <source>
        <strain evidence="15 16">Georgia GA2</strain>
    </source>
</reference>
<feature type="domain" description="HIT-type" evidence="14">
    <location>
        <begin position="23"/>
        <end position="57"/>
    </location>
</feature>
<reference evidence="15 16" key="1">
    <citation type="journal article" date="2008" name="Nature">
        <title>The genome of the model beetle and pest Tribolium castaneum.</title>
        <authorList>
            <consortium name="Tribolium Genome Sequencing Consortium"/>
            <person name="Richards S."/>
            <person name="Gibbs R.A."/>
            <person name="Weinstock G.M."/>
            <person name="Brown S.J."/>
            <person name="Denell R."/>
            <person name="Beeman R.W."/>
            <person name="Gibbs R."/>
            <person name="Beeman R.W."/>
            <person name="Brown S.J."/>
            <person name="Bucher G."/>
            <person name="Friedrich M."/>
            <person name="Grimmelikhuijzen C.J."/>
            <person name="Klingler M."/>
            <person name="Lorenzen M."/>
            <person name="Richards S."/>
            <person name="Roth S."/>
            <person name="Schroder R."/>
            <person name="Tautz D."/>
            <person name="Zdobnov E.M."/>
            <person name="Muzny D."/>
            <person name="Gibbs R.A."/>
            <person name="Weinstock G.M."/>
            <person name="Attaway T."/>
            <person name="Bell S."/>
            <person name="Buhay C.J."/>
            <person name="Chandrabose M.N."/>
            <person name="Chavez D."/>
            <person name="Clerk-Blankenburg K.P."/>
            <person name="Cree A."/>
            <person name="Dao M."/>
            <person name="Davis C."/>
            <person name="Chacko J."/>
            <person name="Dinh H."/>
            <person name="Dugan-Rocha S."/>
            <person name="Fowler G."/>
            <person name="Garner T.T."/>
            <person name="Garnes J."/>
            <person name="Gnirke A."/>
            <person name="Hawes A."/>
            <person name="Hernandez J."/>
            <person name="Hines S."/>
            <person name="Holder M."/>
            <person name="Hume J."/>
            <person name="Jhangiani S.N."/>
            <person name="Joshi V."/>
            <person name="Khan Z.M."/>
            <person name="Jackson L."/>
            <person name="Kovar C."/>
            <person name="Kowis A."/>
            <person name="Lee S."/>
            <person name="Lewis L.R."/>
            <person name="Margolis J."/>
            <person name="Morgan M."/>
            <person name="Nazareth L.V."/>
            <person name="Nguyen N."/>
            <person name="Okwuonu G."/>
            <person name="Parker D."/>
            <person name="Richards S."/>
            <person name="Ruiz S.J."/>
            <person name="Santibanez J."/>
            <person name="Savard J."/>
            <person name="Scherer S.E."/>
            <person name="Schneider B."/>
            <person name="Sodergren E."/>
            <person name="Tautz D."/>
            <person name="Vattahil S."/>
            <person name="Villasana D."/>
            <person name="White C.S."/>
            <person name="Wright R."/>
            <person name="Park Y."/>
            <person name="Beeman R.W."/>
            <person name="Lord J."/>
            <person name="Oppert B."/>
            <person name="Lorenzen M."/>
            <person name="Brown S."/>
            <person name="Wang L."/>
            <person name="Savard J."/>
            <person name="Tautz D."/>
            <person name="Richards S."/>
            <person name="Weinstock G."/>
            <person name="Gibbs R.A."/>
            <person name="Liu Y."/>
            <person name="Worley K."/>
            <person name="Weinstock G."/>
            <person name="Elsik C.G."/>
            <person name="Reese J.T."/>
            <person name="Elhaik E."/>
            <person name="Landan G."/>
            <person name="Graur D."/>
            <person name="Arensburger P."/>
            <person name="Atkinson P."/>
            <person name="Beeman R.W."/>
            <person name="Beidler J."/>
            <person name="Brown S.J."/>
            <person name="Demuth J.P."/>
            <person name="Drury D.W."/>
            <person name="Du Y.Z."/>
            <person name="Fujiwara H."/>
            <person name="Lorenzen M."/>
            <person name="Maselli V."/>
            <person name="Osanai M."/>
            <person name="Park Y."/>
            <person name="Robertson H.M."/>
            <person name="Tu Z."/>
            <person name="Wang J.J."/>
            <person name="Wang S."/>
            <person name="Richards S."/>
            <person name="Song H."/>
            <person name="Zhang L."/>
            <person name="Sodergren E."/>
            <person name="Werner D."/>
            <person name="Stanke M."/>
            <person name="Morgenstern B."/>
            <person name="Solovyev V."/>
            <person name="Kosarev P."/>
            <person name="Brown G."/>
            <person name="Chen H.C."/>
            <person name="Ermolaeva O."/>
            <person name="Hlavina W."/>
            <person name="Kapustin Y."/>
            <person name="Kiryutin B."/>
            <person name="Kitts P."/>
            <person name="Maglott D."/>
            <person name="Pruitt K."/>
            <person name="Sapojnikov V."/>
            <person name="Souvorov A."/>
            <person name="Mackey A.J."/>
            <person name="Waterhouse R.M."/>
            <person name="Wyder S."/>
            <person name="Zdobnov E.M."/>
            <person name="Zdobnov E.M."/>
            <person name="Wyder S."/>
            <person name="Kriventseva E.V."/>
            <person name="Kadowaki T."/>
            <person name="Bork P."/>
            <person name="Aranda M."/>
            <person name="Bao R."/>
            <person name="Beermann A."/>
            <person name="Berns N."/>
            <person name="Bolognesi R."/>
            <person name="Bonneton F."/>
            <person name="Bopp D."/>
            <person name="Brown S.J."/>
            <person name="Bucher G."/>
            <person name="Butts T."/>
            <person name="Chaumot A."/>
            <person name="Denell R.E."/>
            <person name="Ferrier D.E."/>
            <person name="Friedrich M."/>
            <person name="Gordon C.M."/>
            <person name="Jindra M."/>
            <person name="Klingler M."/>
            <person name="Lan Q."/>
            <person name="Lattorff H.M."/>
            <person name="Laudet V."/>
            <person name="von Levetsow C."/>
            <person name="Liu Z."/>
            <person name="Lutz R."/>
            <person name="Lynch J.A."/>
            <person name="da Fonseca R.N."/>
            <person name="Posnien N."/>
            <person name="Reuter R."/>
            <person name="Roth S."/>
            <person name="Savard J."/>
            <person name="Schinko J.B."/>
            <person name="Schmitt C."/>
            <person name="Schoppmeier M."/>
            <person name="Schroder R."/>
            <person name="Shippy T.D."/>
            <person name="Simonnet F."/>
            <person name="Marques-Souza H."/>
            <person name="Tautz D."/>
            <person name="Tomoyasu Y."/>
            <person name="Trauner J."/>
            <person name="Van der Zee M."/>
            <person name="Vervoort M."/>
            <person name="Wittkopp N."/>
            <person name="Wimmer E.A."/>
            <person name="Yang X."/>
            <person name="Jones A.K."/>
            <person name="Sattelle D.B."/>
            <person name="Ebert P.R."/>
            <person name="Nelson D."/>
            <person name="Scott J.G."/>
            <person name="Beeman R.W."/>
            <person name="Muthukrishnan S."/>
            <person name="Kramer K.J."/>
            <person name="Arakane Y."/>
            <person name="Beeman R.W."/>
            <person name="Zhu Q."/>
            <person name="Hogenkamp D."/>
            <person name="Dixit R."/>
            <person name="Oppert B."/>
            <person name="Jiang H."/>
            <person name="Zou Z."/>
            <person name="Marshall J."/>
            <person name="Elpidina E."/>
            <person name="Vinokurov K."/>
            <person name="Oppert C."/>
            <person name="Zou Z."/>
            <person name="Evans J."/>
            <person name="Lu Z."/>
            <person name="Zhao P."/>
            <person name="Sumathipala N."/>
            <person name="Altincicek B."/>
            <person name="Vilcinskas A."/>
            <person name="Williams M."/>
            <person name="Hultmark D."/>
            <person name="Hetru C."/>
            <person name="Jiang H."/>
            <person name="Grimmelikhuijzen C.J."/>
            <person name="Hauser F."/>
            <person name="Cazzamali G."/>
            <person name="Williamson M."/>
            <person name="Park Y."/>
            <person name="Li B."/>
            <person name="Tanaka Y."/>
            <person name="Predel R."/>
            <person name="Neupert S."/>
            <person name="Schachtner J."/>
            <person name="Verleyen P."/>
            <person name="Raible F."/>
            <person name="Bork P."/>
            <person name="Friedrich M."/>
            <person name="Walden K.K."/>
            <person name="Robertson H.M."/>
            <person name="Angeli S."/>
            <person name="Foret S."/>
            <person name="Bucher G."/>
            <person name="Schuetz S."/>
            <person name="Maleszka R."/>
            <person name="Wimmer E.A."/>
            <person name="Beeman R.W."/>
            <person name="Lorenzen M."/>
            <person name="Tomoyasu Y."/>
            <person name="Miller S.C."/>
            <person name="Grossmann D."/>
            <person name="Bucher G."/>
        </authorList>
    </citation>
    <scope>NUCLEOTIDE SEQUENCE [LARGE SCALE GENOMIC DNA]</scope>
    <source>
        <strain evidence="15 16">Georgia GA2</strain>
    </source>
</reference>
<dbReference type="Pfam" id="PF25790">
    <property type="entry name" value="BCD1"/>
    <property type="match status" value="1"/>
</dbReference>
<evidence type="ECO:0000256" key="10">
    <source>
        <dbReference type="ARBA" id="ARBA00061949"/>
    </source>
</evidence>
<keyword evidence="3" id="KW-0597">Phosphoprotein</keyword>
<dbReference type="PANTHER" id="PTHR13483">
    <property type="entry name" value="BOX C_D SNORNA PROTEIN 1-RELATED"/>
    <property type="match status" value="1"/>
</dbReference>
<keyword evidence="16" id="KW-1185">Reference proteome</keyword>
<dbReference type="PANTHER" id="PTHR13483:SF3">
    <property type="entry name" value="BOX C_D SNORNA PROTEIN 1"/>
    <property type="match status" value="1"/>
</dbReference>
<evidence type="ECO:0000256" key="12">
    <source>
        <dbReference type="ARBA" id="ARBA00077531"/>
    </source>
</evidence>